<comment type="similarity">
    <text evidence="4">Belongs to the class I-like SAM-binding methyltransferase superfamily.</text>
</comment>
<dbReference type="PANTHER" id="PTHR35897">
    <property type="entry name" value="METHYLTRANSFERASE AUSD"/>
    <property type="match status" value="1"/>
</dbReference>
<evidence type="ECO:0000313" key="6">
    <source>
        <dbReference type="Proteomes" id="UP000799439"/>
    </source>
</evidence>
<evidence type="ECO:0008006" key="7">
    <source>
        <dbReference type="Google" id="ProtNLM"/>
    </source>
</evidence>
<dbReference type="Proteomes" id="UP000799439">
    <property type="component" value="Unassembled WGS sequence"/>
</dbReference>
<reference evidence="5" key="1">
    <citation type="journal article" date="2020" name="Stud. Mycol.">
        <title>101 Dothideomycetes genomes: a test case for predicting lifestyles and emergence of pathogens.</title>
        <authorList>
            <person name="Haridas S."/>
            <person name="Albert R."/>
            <person name="Binder M."/>
            <person name="Bloem J."/>
            <person name="Labutti K."/>
            <person name="Salamov A."/>
            <person name="Andreopoulos B."/>
            <person name="Baker S."/>
            <person name="Barry K."/>
            <person name="Bills G."/>
            <person name="Bluhm B."/>
            <person name="Cannon C."/>
            <person name="Castanera R."/>
            <person name="Culley D."/>
            <person name="Daum C."/>
            <person name="Ezra D."/>
            <person name="Gonzalez J."/>
            <person name="Henrissat B."/>
            <person name="Kuo A."/>
            <person name="Liang C."/>
            <person name="Lipzen A."/>
            <person name="Lutzoni F."/>
            <person name="Magnuson J."/>
            <person name="Mondo S."/>
            <person name="Nolan M."/>
            <person name="Ohm R."/>
            <person name="Pangilinan J."/>
            <person name="Park H.-J."/>
            <person name="Ramirez L."/>
            <person name="Alfaro M."/>
            <person name="Sun H."/>
            <person name="Tritt A."/>
            <person name="Yoshinaga Y."/>
            <person name="Zwiers L.-H."/>
            <person name="Turgeon B."/>
            <person name="Goodwin S."/>
            <person name="Spatafora J."/>
            <person name="Crous P."/>
            <person name="Grigoriev I."/>
        </authorList>
    </citation>
    <scope>NUCLEOTIDE SEQUENCE</scope>
    <source>
        <strain evidence="5">CBS 260.36</strain>
    </source>
</reference>
<name>A0A9P4J8K4_9PEZI</name>
<evidence type="ECO:0000256" key="2">
    <source>
        <dbReference type="ARBA" id="ARBA00022679"/>
    </source>
</evidence>
<accession>A0A9P4J8K4</accession>
<comment type="pathway">
    <text evidence="1">Secondary metabolite biosynthesis.</text>
</comment>
<keyword evidence="2" id="KW-0808">Transferase</keyword>
<dbReference type="SUPFAM" id="SSF53335">
    <property type="entry name" value="S-adenosyl-L-methionine-dependent methyltransferases"/>
    <property type="match status" value="1"/>
</dbReference>
<dbReference type="CDD" id="cd02440">
    <property type="entry name" value="AdoMet_MTases"/>
    <property type="match status" value="1"/>
</dbReference>
<dbReference type="InterPro" id="IPR051654">
    <property type="entry name" value="Meroterpenoid_MTases"/>
</dbReference>
<dbReference type="EMBL" id="ML996084">
    <property type="protein sequence ID" value="KAF2154413.1"/>
    <property type="molecule type" value="Genomic_DNA"/>
</dbReference>
<organism evidence="5 6">
    <name type="scientific">Myriangium duriaei CBS 260.36</name>
    <dbReference type="NCBI Taxonomy" id="1168546"/>
    <lineage>
        <taxon>Eukaryota</taxon>
        <taxon>Fungi</taxon>
        <taxon>Dikarya</taxon>
        <taxon>Ascomycota</taxon>
        <taxon>Pezizomycotina</taxon>
        <taxon>Dothideomycetes</taxon>
        <taxon>Dothideomycetidae</taxon>
        <taxon>Myriangiales</taxon>
        <taxon>Myriangiaceae</taxon>
        <taxon>Myriangium</taxon>
    </lineage>
</organism>
<evidence type="ECO:0000313" key="5">
    <source>
        <dbReference type="EMBL" id="KAF2154413.1"/>
    </source>
</evidence>
<comment type="caution">
    <text evidence="5">The sequence shown here is derived from an EMBL/GenBank/DDBJ whole genome shotgun (WGS) entry which is preliminary data.</text>
</comment>
<evidence type="ECO:0000256" key="3">
    <source>
        <dbReference type="ARBA" id="ARBA00022691"/>
    </source>
</evidence>
<evidence type="ECO:0000256" key="1">
    <source>
        <dbReference type="ARBA" id="ARBA00005179"/>
    </source>
</evidence>
<keyword evidence="3" id="KW-0949">S-adenosyl-L-methionine</keyword>
<dbReference type="GO" id="GO:0016740">
    <property type="term" value="F:transferase activity"/>
    <property type="evidence" value="ECO:0007669"/>
    <property type="project" value="UniProtKB-KW"/>
</dbReference>
<gene>
    <name evidence="5" type="ORF">K461DRAFT_293061</name>
</gene>
<dbReference type="OrthoDB" id="2094832at2759"/>
<sequence>MTVKRPGWEDRSKDDSFWLHEPPQFSEKAQQVLGKYSKLPRESWEEHVTEIRDQAWQCAPFPCVGMWGFLSFGITGSVEYPEVVDRLKKGQTLLDLGGGLGQDLRALVADGAPSESLTLFDMDEDLWKVGYDLFRDRQDFKAKFIPGDIFKPSQLFHLSEAFDMVFGGNFLHLFDIKEQKEVINTILDLICPRKGSLVFGFQIGTRGEPRMLGGPKGRGYRHTTQSIQDMWKSTAAAKGFEVETAAEGIELHSQPDITQHVDVGGEPLLKLQWSMRVTGLFDPSERTA</sequence>
<keyword evidence="6" id="KW-1185">Reference proteome</keyword>
<proteinExistence type="inferred from homology"/>
<protein>
    <recommendedName>
        <fullName evidence="7">Methyltransferase domain-containing protein</fullName>
    </recommendedName>
</protein>
<dbReference type="AlphaFoldDB" id="A0A9P4J8K4"/>
<evidence type="ECO:0000256" key="4">
    <source>
        <dbReference type="ARBA" id="ARBA00038314"/>
    </source>
</evidence>
<dbReference type="InterPro" id="IPR029063">
    <property type="entry name" value="SAM-dependent_MTases_sf"/>
</dbReference>
<dbReference type="Gene3D" id="3.40.50.150">
    <property type="entry name" value="Vaccinia Virus protein VP39"/>
    <property type="match status" value="1"/>
</dbReference>
<dbReference type="PANTHER" id="PTHR35897:SF1">
    <property type="entry name" value="METHYLTRANSFERASE AUSD"/>
    <property type="match status" value="1"/>
</dbReference>